<dbReference type="Pfam" id="PF12840">
    <property type="entry name" value="HTH_20"/>
    <property type="match status" value="1"/>
</dbReference>
<keyword evidence="2" id="KW-1185">Reference proteome</keyword>
<protein>
    <submittedName>
        <fullName evidence="1">Helix-turn-helix domain-containing protein</fullName>
    </submittedName>
</protein>
<proteinExistence type="predicted"/>
<name>A0A849K294_9MICO</name>
<dbReference type="InterPro" id="IPR036390">
    <property type="entry name" value="WH_DNA-bd_sf"/>
</dbReference>
<gene>
    <name evidence="1" type="ORF">HLI28_02440</name>
</gene>
<dbReference type="Gene3D" id="1.10.10.10">
    <property type="entry name" value="Winged helix-like DNA-binding domain superfamily/Winged helix DNA-binding domain"/>
    <property type="match status" value="1"/>
</dbReference>
<sequence length="175" mass="19355">MTLSSLLLHPVRLRVVQTFLGRGELTTAALGRHLADVPSATLYRHVNALLEAGVLEVVDERKVRGAVERTLVLRTARASLGPDEAAAMTAEEHRRAFAVFVAGLIGDLDRYLARGDQDLARDRVGYRQYAAHLTDEEMDDFVADLRAVIEPRLELAPGPGRRRRLVSHVLMPDAD</sequence>
<dbReference type="SUPFAM" id="SSF46785">
    <property type="entry name" value="Winged helix' DNA-binding domain"/>
    <property type="match status" value="1"/>
</dbReference>
<dbReference type="Gene3D" id="6.10.140.2180">
    <property type="match status" value="1"/>
</dbReference>
<dbReference type="RefSeq" id="WP_171245883.1">
    <property type="nucleotide sequence ID" value="NZ_JABFAJ010000003.1"/>
</dbReference>
<dbReference type="Proteomes" id="UP000557204">
    <property type="component" value="Unassembled WGS sequence"/>
</dbReference>
<organism evidence="1 2">
    <name type="scientific">Isoptericola sediminis</name>
    <dbReference type="NCBI Taxonomy" id="2733572"/>
    <lineage>
        <taxon>Bacteria</taxon>
        <taxon>Bacillati</taxon>
        <taxon>Actinomycetota</taxon>
        <taxon>Actinomycetes</taxon>
        <taxon>Micrococcales</taxon>
        <taxon>Promicromonosporaceae</taxon>
        <taxon>Isoptericola</taxon>
    </lineage>
</organism>
<evidence type="ECO:0000313" key="2">
    <source>
        <dbReference type="Proteomes" id="UP000557204"/>
    </source>
</evidence>
<dbReference type="InterPro" id="IPR036388">
    <property type="entry name" value="WH-like_DNA-bd_sf"/>
</dbReference>
<reference evidence="1 2" key="1">
    <citation type="submission" date="2020-05" db="EMBL/GenBank/DDBJ databases">
        <title>Genome sequence of Isoptericola sp. JC619 isolated from Chilika lagoon, India.</title>
        <authorList>
            <person name="Kumar D."/>
            <person name="Appam K."/>
            <person name="Gandham S."/>
            <person name="Uppada J."/>
            <person name="Sasikala C."/>
            <person name="Venkata Ramana C."/>
        </authorList>
    </citation>
    <scope>NUCLEOTIDE SEQUENCE [LARGE SCALE GENOMIC DNA]</scope>
    <source>
        <strain evidence="1 2">JC619</strain>
    </source>
</reference>
<evidence type="ECO:0000313" key="1">
    <source>
        <dbReference type="EMBL" id="NNU26400.1"/>
    </source>
</evidence>
<accession>A0A849K294</accession>
<dbReference type="AlphaFoldDB" id="A0A849K294"/>
<dbReference type="EMBL" id="JABFAJ010000003">
    <property type="protein sequence ID" value="NNU26400.1"/>
    <property type="molecule type" value="Genomic_DNA"/>
</dbReference>
<comment type="caution">
    <text evidence="1">The sequence shown here is derived from an EMBL/GenBank/DDBJ whole genome shotgun (WGS) entry which is preliminary data.</text>
</comment>